<reference evidence="2" key="1">
    <citation type="submission" date="2014-05" db="EMBL/GenBank/DDBJ databases">
        <title>ATOL: Assembling a taxonomically balanced genome-scale reconstruction of the evolutionary history of the Enterobacteriaceae.</title>
        <authorList>
            <person name="Plunkett G. III"/>
            <person name="Neeno-Eckwall E.C."/>
            <person name="Glasner J.D."/>
            <person name="Perna N.T."/>
        </authorList>
    </citation>
    <scope>NUCLEOTIDE SEQUENCE [LARGE SCALE GENOMIC DNA]</scope>
    <source>
        <strain evidence="2">ATCC 49490</strain>
    </source>
</reference>
<comment type="caution">
    <text evidence="1">The sequence shown here is derived from an EMBL/GenBank/DDBJ whole genome shotgun (WGS) entry which is preliminary data.</text>
</comment>
<dbReference type="EMBL" id="JMTB01000114">
    <property type="protein sequence ID" value="KFB99660.1"/>
    <property type="molecule type" value="Genomic_DNA"/>
</dbReference>
<dbReference type="RefSeq" id="WP_038161554.1">
    <property type="nucleotide sequence ID" value="NZ_JMTB01000114.1"/>
</dbReference>
<proteinExistence type="predicted"/>
<accession>A0A084ZQB6</accession>
<name>A0A084ZQB6_9ENTR</name>
<evidence type="ECO:0000313" key="2">
    <source>
        <dbReference type="Proteomes" id="UP000028630"/>
    </source>
</evidence>
<sequence length="73" mass="7772">MKNQTPEAIINDKDTVAVTADLSPQEMISIAGEIATFVKNKASETGKRISGRELENIMVITGLMLPAGNELVG</sequence>
<gene>
    <name evidence="1" type="ORF">GTGU_04099</name>
</gene>
<evidence type="ECO:0000313" key="1">
    <source>
        <dbReference type="EMBL" id="KFB99660.1"/>
    </source>
</evidence>
<dbReference type="AlphaFoldDB" id="A0A084ZQB6"/>
<organism evidence="1 2">
    <name type="scientific">Trabulsiella guamensis ATCC 49490</name>
    <dbReference type="NCBI Taxonomy" id="1005994"/>
    <lineage>
        <taxon>Bacteria</taxon>
        <taxon>Pseudomonadati</taxon>
        <taxon>Pseudomonadota</taxon>
        <taxon>Gammaproteobacteria</taxon>
        <taxon>Enterobacterales</taxon>
        <taxon>Enterobacteriaceae</taxon>
        <taxon>Trabulsiella</taxon>
    </lineage>
</organism>
<dbReference type="Proteomes" id="UP000028630">
    <property type="component" value="Unassembled WGS sequence"/>
</dbReference>
<protein>
    <submittedName>
        <fullName evidence="1">Uncharacterized protein</fullName>
    </submittedName>
</protein>
<keyword evidence="2" id="KW-1185">Reference proteome</keyword>